<sequence>MIGFYKIMLHIAASLGHVRIIGHHEKSMFLIHQFFTFTNHSTNAVTLLIQVLQFLLFDDIIGLLFIGVVHITLQINHIFQCPESGFL</sequence>
<accession>J9FW98</accession>
<comment type="caution">
    <text evidence="1">The sequence shown here is derived from an EMBL/GenBank/DDBJ whole genome shotgun (WGS) entry which is preliminary data.</text>
</comment>
<gene>
    <name evidence="1" type="ORF">EVA_12616</name>
</gene>
<dbReference type="EMBL" id="AMCI01003881">
    <property type="protein sequence ID" value="EJW99276.1"/>
    <property type="molecule type" value="Genomic_DNA"/>
</dbReference>
<dbReference type="AlphaFoldDB" id="J9FW98"/>
<evidence type="ECO:0000313" key="1">
    <source>
        <dbReference type="EMBL" id="EJW99276.1"/>
    </source>
</evidence>
<proteinExistence type="predicted"/>
<name>J9FW98_9ZZZZ</name>
<protein>
    <submittedName>
        <fullName evidence="1">Uncharacterized protein</fullName>
    </submittedName>
</protein>
<reference evidence="1" key="1">
    <citation type="journal article" date="2012" name="PLoS ONE">
        <title>Gene sets for utilization of primary and secondary nutrition supplies in the distal gut of endangered iberian lynx.</title>
        <authorList>
            <person name="Alcaide M."/>
            <person name="Messina E."/>
            <person name="Richter M."/>
            <person name="Bargiela R."/>
            <person name="Peplies J."/>
            <person name="Huws S.A."/>
            <person name="Newbold C.J."/>
            <person name="Golyshin P.N."/>
            <person name="Simon M.A."/>
            <person name="Lopez G."/>
            <person name="Yakimov M.M."/>
            <person name="Ferrer M."/>
        </authorList>
    </citation>
    <scope>NUCLEOTIDE SEQUENCE</scope>
</reference>
<organism evidence="1">
    <name type="scientific">gut metagenome</name>
    <dbReference type="NCBI Taxonomy" id="749906"/>
    <lineage>
        <taxon>unclassified sequences</taxon>
        <taxon>metagenomes</taxon>
        <taxon>organismal metagenomes</taxon>
    </lineage>
</organism>